<evidence type="ECO:0000313" key="1">
    <source>
        <dbReference type="EMBL" id="JAH73437.1"/>
    </source>
</evidence>
<protein>
    <submittedName>
        <fullName evidence="1">Uncharacterized protein</fullName>
    </submittedName>
</protein>
<name>A0A0E9V5X7_ANGAN</name>
<dbReference type="EMBL" id="GBXM01035140">
    <property type="protein sequence ID" value="JAH73437.1"/>
    <property type="molecule type" value="Transcribed_RNA"/>
</dbReference>
<reference evidence="1" key="1">
    <citation type="submission" date="2014-11" db="EMBL/GenBank/DDBJ databases">
        <authorList>
            <person name="Amaro Gonzalez C."/>
        </authorList>
    </citation>
    <scope>NUCLEOTIDE SEQUENCE</scope>
</reference>
<dbReference type="AlphaFoldDB" id="A0A0E9V5X7"/>
<accession>A0A0E9V5X7</accession>
<organism evidence="1">
    <name type="scientific">Anguilla anguilla</name>
    <name type="common">European freshwater eel</name>
    <name type="synonym">Muraena anguilla</name>
    <dbReference type="NCBI Taxonomy" id="7936"/>
    <lineage>
        <taxon>Eukaryota</taxon>
        <taxon>Metazoa</taxon>
        <taxon>Chordata</taxon>
        <taxon>Craniata</taxon>
        <taxon>Vertebrata</taxon>
        <taxon>Euteleostomi</taxon>
        <taxon>Actinopterygii</taxon>
        <taxon>Neopterygii</taxon>
        <taxon>Teleostei</taxon>
        <taxon>Anguilliformes</taxon>
        <taxon>Anguillidae</taxon>
        <taxon>Anguilla</taxon>
    </lineage>
</organism>
<proteinExistence type="predicted"/>
<reference evidence="1" key="2">
    <citation type="journal article" date="2015" name="Fish Shellfish Immunol.">
        <title>Early steps in the European eel (Anguilla anguilla)-Vibrio vulnificus interaction in the gills: Role of the RtxA13 toxin.</title>
        <authorList>
            <person name="Callol A."/>
            <person name="Pajuelo D."/>
            <person name="Ebbesson L."/>
            <person name="Teles M."/>
            <person name="MacKenzie S."/>
            <person name="Amaro C."/>
        </authorList>
    </citation>
    <scope>NUCLEOTIDE SEQUENCE</scope>
</reference>
<sequence length="54" mass="6302">MGLPLDIPLLGETEYTMDIRLSRWKEVEAVVRRAKCFFSPRAEWSPLLGYKKCT</sequence>